<comment type="caution">
    <text evidence="1">The sequence shown here is derived from an EMBL/GenBank/DDBJ whole genome shotgun (WGS) entry which is preliminary data.</text>
</comment>
<keyword evidence="2" id="KW-1185">Reference proteome</keyword>
<protein>
    <recommendedName>
        <fullName evidence="3">SHOCT domain-containing protein</fullName>
    </recommendedName>
</protein>
<evidence type="ECO:0000313" key="1">
    <source>
        <dbReference type="EMBL" id="EFI35478.1"/>
    </source>
</evidence>
<proteinExistence type="predicted"/>
<evidence type="ECO:0000313" key="2">
    <source>
        <dbReference type="Proteomes" id="UP000005496"/>
    </source>
</evidence>
<dbReference type="OrthoDB" id="2991654at2"/>
<reference evidence="1" key="1">
    <citation type="submission" date="2010-05" db="EMBL/GenBank/DDBJ databases">
        <title>The draft genome of Desulfonatronospira thiodismutans ASO3-1.</title>
        <authorList>
            <consortium name="US DOE Joint Genome Institute (JGI-PGF)"/>
            <person name="Lucas S."/>
            <person name="Copeland A."/>
            <person name="Lapidus A."/>
            <person name="Cheng J.-F."/>
            <person name="Bruce D."/>
            <person name="Goodwin L."/>
            <person name="Pitluck S."/>
            <person name="Chertkov O."/>
            <person name="Brettin T."/>
            <person name="Detter J.C."/>
            <person name="Han C."/>
            <person name="Land M.L."/>
            <person name="Hauser L."/>
            <person name="Kyrpides N."/>
            <person name="Mikhailova N."/>
            <person name="Muyzer G."/>
            <person name="Woyke T."/>
        </authorList>
    </citation>
    <scope>NUCLEOTIDE SEQUENCE [LARGE SCALE GENOMIC DNA]</scope>
    <source>
        <strain evidence="1">ASO3-1</strain>
    </source>
</reference>
<name>D6SLB7_9BACT</name>
<dbReference type="EMBL" id="ACJN02000001">
    <property type="protein sequence ID" value="EFI35478.1"/>
    <property type="molecule type" value="Genomic_DNA"/>
</dbReference>
<sequence length="62" mass="7149">MAEKGDDPQTKALTWDEVSYSNMIQHEALISLLLEKGVITEEEYLDKVRQVTRELQDRQAGQ</sequence>
<gene>
    <name evidence="1" type="ORF">Dthio_PD2899</name>
</gene>
<dbReference type="AlphaFoldDB" id="D6SLB7"/>
<dbReference type="RefSeq" id="WP_008868610.1">
    <property type="nucleotide sequence ID" value="NZ_ACJN02000001.1"/>
</dbReference>
<dbReference type="Proteomes" id="UP000005496">
    <property type="component" value="Unassembled WGS sequence"/>
</dbReference>
<accession>D6SLB7</accession>
<evidence type="ECO:0008006" key="3">
    <source>
        <dbReference type="Google" id="ProtNLM"/>
    </source>
</evidence>
<organism evidence="1 2">
    <name type="scientific">Desulfonatronospira thiodismutans ASO3-1</name>
    <dbReference type="NCBI Taxonomy" id="555779"/>
    <lineage>
        <taxon>Bacteria</taxon>
        <taxon>Pseudomonadati</taxon>
        <taxon>Thermodesulfobacteriota</taxon>
        <taxon>Desulfovibrionia</taxon>
        <taxon>Desulfovibrionales</taxon>
        <taxon>Desulfonatronovibrionaceae</taxon>
        <taxon>Desulfonatronospira</taxon>
    </lineage>
</organism>